<dbReference type="SFLD" id="SFLDG01135">
    <property type="entry name" value="C1.5.6:_HAD__Beta-PGM__Phospha"/>
    <property type="match status" value="1"/>
</dbReference>
<dbReference type="EMBL" id="JQIF01000003">
    <property type="protein sequence ID" value="KGJ54925.1"/>
    <property type="molecule type" value="Genomic_DNA"/>
</dbReference>
<dbReference type="EMBL" id="JAKTMA010000050">
    <property type="protein sequence ID" value="MCR0235082.1"/>
    <property type="molecule type" value="Genomic_DNA"/>
</dbReference>
<dbReference type="Pfam" id="PF13419">
    <property type="entry name" value="HAD_2"/>
    <property type="match status" value="1"/>
</dbReference>
<dbReference type="PRINTS" id="PR00413">
    <property type="entry name" value="HADHALOGNASE"/>
</dbReference>
<dbReference type="Gene3D" id="3.40.50.1000">
    <property type="entry name" value="HAD superfamily/HAD-like"/>
    <property type="match status" value="1"/>
</dbReference>
<dbReference type="Proteomes" id="UP001203972">
    <property type="component" value="Unassembled WGS sequence"/>
</dbReference>
<dbReference type="InterPro" id="IPR041492">
    <property type="entry name" value="HAD_2"/>
</dbReference>
<reference evidence="3" key="2">
    <citation type="journal article" date="2019" name="Nat. Med.">
        <title>A library of human gut bacterial isolates paired with longitudinal multiomics data enables mechanistic microbiome research.</title>
        <authorList>
            <person name="Poyet M."/>
            <person name="Groussin M."/>
            <person name="Gibbons S.M."/>
            <person name="Avila-Pacheco J."/>
            <person name="Jiang X."/>
            <person name="Kearney S.M."/>
            <person name="Perrotta A.R."/>
            <person name="Berdy B."/>
            <person name="Zhao S."/>
            <person name="Lieberman T.D."/>
            <person name="Swanson P.K."/>
            <person name="Smith M."/>
            <person name="Roesemann S."/>
            <person name="Alexander J.E."/>
            <person name="Rich S.A."/>
            <person name="Livny J."/>
            <person name="Vlamakis H."/>
            <person name="Clish C."/>
            <person name="Bullock K."/>
            <person name="Deik A."/>
            <person name="Scott J."/>
            <person name="Pierce K.A."/>
            <person name="Xavier R.J."/>
            <person name="Alm E.J."/>
        </authorList>
    </citation>
    <scope>NUCLEOTIDE SEQUENCE</scope>
    <source>
        <strain evidence="3">BIOML-A12</strain>
    </source>
</reference>
<dbReference type="PANTHER" id="PTHR18901">
    <property type="entry name" value="2-DEOXYGLUCOSE-6-PHOSPHATE PHOSPHATASE 2"/>
    <property type="match status" value="1"/>
</dbReference>
<dbReference type="InterPro" id="IPR036412">
    <property type="entry name" value="HAD-like_sf"/>
</dbReference>
<reference evidence="2" key="3">
    <citation type="journal article" date="2022" name="Clin. Infect. Dis.">
        <title>Association between Clostridium innocuum and antibiotic-associated diarrhea in adults and children: A cross-sectional study and comparative genomics analysis.</title>
        <authorList>
            <person name="Cherny K.E."/>
            <person name="Muscat E.B."/>
            <person name="Balaji A."/>
            <person name="Mukherjee J."/>
            <person name="Ozer E.A."/>
            <person name="Angarone M.P."/>
            <person name="Hauser A.R."/>
            <person name="Sichel J.S."/>
            <person name="Amponsah E."/>
            <person name="Kociolek L.K."/>
        </authorList>
    </citation>
    <scope>NUCLEOTIDE SEQUENCE</scope>
    <source>
        <strain evidence="2">NU1-AC-029v</strain>
    </source>
</reference>
<dbReference type="Proteomes" id="UP000604383">
    <property type="component" value="Unassembled WGS sequence"/>
</dbReference>
<evidence type="ECO:0000313" key="1">
    <source>
        <dbReference type="EMBL" id="KGJ54925.1"/>
    </source>
</evidence>
<dbReference type="NCBIfam" id="TIGR01509">
    <property type="entry name" value="HAD-SF-IA-v3"/>
    <property type="match status" value="1"/>
</dbReference>
<dbReference type="GO" id="GO:0016787">
    <property type="term" value="F:hydrolase activity"/>
    <property type="evidence" value="ECO:0007669"/>
    <property type="project" value="UniProtKB-KW"/>
</dbReference>
<comment type="caution">
    <text evidence="1">The sequence shown here is derived from an EMBL/GenBank/DDBJ whole genome shotgun (WGS) entry which is preliminary data.</text>
</comment>
<dbReference type="InterPro" id="IPR006439">
    <property type="entry name" value="HAD-SF_hydro_IA"/>
</dbReference>
<dbReference type="SFLD" id="SFLDS00003">
    <property type="entry name" value="Haloacid_Dehalogenase"/>
    <property type="match status" value="1"/>
</dbReference>
<proteinExistence type="predicted"/>
<dbReference type="AlphaFoldDB" id="A0A099IBA4"/>
<dbReference type="Proteomes" id="UP000030008">
    <property type="component" value="Unassembled WGS sequence"/>
</dbReference>
<organism evidence="1 4">
    <name type="scientific">Clostridium innocuum</name>
    <dbReference type="NCBI Taxonomy" id="1522"/>
    <lineage>
        <taxon>Bacteria</taxon>
        <taxon>Bacillati</taxon>
        <taxon>Bacillota</taxon>
        <taxon>Clostridia</taxon>
        <taxon>Eubacteriales</taxon>
        <taxon>Clostridiaceae</taxon>
        <taxon>Clostridium</taxon>
    </lineage>
</organism>
<evidence type="ECO:0000313" key="4">
    <source>
        <dbReference type="Proteomes" id="UP000030008"/>
    </source>
</evidence>
<dbReference type="PANTHER" id="PTHR18901:SF38">
    <property type="entry name" value="PSEUDOURIDINE-5'-PHOSPHATASE"/>
    <property type="match status" value="1"/>
</dbReference>
<reference evidence="1 4" key="1">
    <citation type="submission" date="2014-08" db="EMBL/GenBank/DDBJ databases">
        <title>Clostridium innocuum, an unnegligible vancomycin-resistant pathogen causing extra-intestinal infections.</title>
        <authorList>
            <person name="Feng Y."/>
            <person name="Chiu C.-H."/>
        </authorList>
    </citation>
    <scope>NUCLEOTIDE SEQUENCE [LARGE SCALE GENOMIC DNA]</scope>
    <source>
        <strain evidence="1 4">AN88</strain>
    </source>
</reference>
<dbReference type="EMBL" id="WWTN01000038">
    <property type="protein sequence ID" value="MZH57591.1"/>
    <property type="molecule type" value="Genomic_DNA"/>
</dbReference>
<dbReference type="SFLD" id="SFLDG01129">
    <property type="entry name" value="C1.5:_HAD__Beta-PGM__Phosphata"/>
    <property type="match status" value="1"/>
</dbReference>
<sequence length="213" mass="24273">MIKAVIFDMDGVLVDSEPKNLEQLRGFYKSYGTEVDDAFMHSLVGSSYTYTYTESMRVMHMDWPMEKFKEKLDDYCKLHAFGYDEVLNPGVKETLIWLREHGYKTAVASSSAMHQIQTMENVCDLVGCFDELLSGEMFHESKPNPEIYLTAAKKLKVKPEECIAVEDSSYGIAAGNAAGMRVLAYADDRYGVDQSKAYARIHHMQEIKKYLND</sequence>
<dbReference type="SUPFAM" id="SSF56784">
    <property type="entry name" value="HAD-like"/>
    <property type="match status" value="1"/>
</dbReference>
<evidence type="ECO:0000313" key="3">
    <source>
        <dbReference type="EMBL" id="MZH57591.1"/>
    </source>
</evidence>
<dbReference type="RefSeq" id="WP_008817569.1">
    <property type="nucleotide sequence ID" value="NZ_AP025565.1"/>
</dbReference>
<dbReference type="Gene3D" id="1.10.150.240">
    <property type="entry name" value="Putative phosphatase, domain 2"/>
    <property type="match status" value="1"/>
</dbReference>
<keyword evidence="3" id="KW-0378">Hydrolase</keyword>
<name>A0A099IBA4_CLOIN</name>
<evidence type="ECO:0000313" key="2">
    <source>
        <dbReference type="EMBL" id="MCR0235082.1"/>
    </source>
</evidence>
<protein>
    <submittedName>
        <fullName evidence="1">Beta-phosphoglucomutase</fullName>
    </submittedName>
    <submittedName>
        <fullName evidence="2">HAD family phosphatase</fullName>
    </submittedName>
    <submittedName>
        <fullName evidence="3">HAD-IA family hydrolase</fullName>
    </submittedName>
</protein>
<gene>
    <name evidence="1" type="ORF">CIAN88_00960</name>
    <name evidence="3" type="ORF">GT664_17985</name>
    <name evidence="2" type="ORF">MKC95_20155</name>
</gene>
<accession>A0A099IBA4</accession>
<dbReference type="InterPro" id="IPR023214">
    <property type="entry name" value="HAD_sf"/>
</dbReference>
<dbReference type="InterPro" id="IPR023198">
    <property type="entry name" value="PGP-like_dom2"/>
</dbReference>